<dbReference type="AlphaFoldDB" id="A0A1M2V9E6"/>
<proteinExistence type="predicted"/>
<evidence type="ECO:0000256" key="1">
    <source>
        <dbReference type="SAM" id="MobiDB-lite"/>
    </source>
</evidence>
<accession>A0A1M2V9E6</accession>
<dbReference type="EMBL" id="MNAD01001550">
    <property type="protein sequence ID" value="OJT04290.1"/>
    <property type="molecule type" value="Genomic_DNA"/>
</dbReference>
<keyword evidence="3" id="KW-1185">Reference proteome</keyword>
<protein>
    <submittedName>
        <fullName evidence="2">Uncharacterized protein</fullName>
    </submittedName>
</protein>
<evidence type="ECO:0000313" key="3">
    <source>
        <dbReference type="Proteomes" id="UP000184267"/>
    </source>
</evidence>
<sequence>MSTSEDQGSDVECDDHVKSPELPSLRVSSTSHLTKGFGFTISYQFALLTVAFEQDTSPSLKLSVPVGDAELALDAPSSECK</sequence>
<name>A0A1M2V9E6_TRAPU</name>
<comment type="caution">
    <text evidence="2">The sequence shown here is derived from an EMBL/GenBank/DDBJ whole genome shotgun (WGS) entry which is preliminary data.</text>
</comment>
<gene>
    <name evidence="2" type="ORF">TRAPUB_5024</name>
</gene>
<feature type="region of interest" description="Disordered" evidence="1">
    <location>
        <begin position="1"/>
        <end position="21"/>
    </location>
</feature>
<reference evidence="2 3" key="1">
    <citation type="submission" date="2016-10" db="EMBL/GenBank/DDBJ databases">
        <title>Genome sequence of the basidiomycete white-rot fungus Trametes pubescens.</title>
        <authorList>
            <person name="Makela M.R."/>
            <person name="Granchi Z."/>
            <person name="Peng M."/>
            <person name="De Vries R.P."/>
            <person name="Grigoriev I."/>
            <person name="Riley R."/>
            <person name="Hilden K."/>
        </authorList>
    </citation>
    <scope>NUCLEOTIDE SEQUENCE [LARGE SCALE GENOMIC DNA]</scope>
    <source>
        <strain evidence="2 3">FBCC735</strain>
    </source>
</reference>
<organism evidence="2 3">
    <name type="scientific">Trametes pubescens</name>
    <name type="common">White-rot fungus</name>
    <dbReference type="NCBI Taxonomy" id="154538"/>
    <lineage>
        <taxon>Eukaryota</taxon>
        <taxon>Fungi</taxon>
        <taxon>Dikarya</taxon>
        <taxon>Basidiomycota</taxon>
        <taxon>Agaricomycotina</taxon>
        <taxon>Agaricomycetes</taxon>
        <taxon>Polyporales</taxon>
        <taxon>Polyporaceae</taxon>
        <taxon>Trametes</taxon>
    </lineage>
</organism>
<evidence type="ECO:0000313" key="2">
    <source>
        <dbReference type="EMBL" id="OJT04290.1"/>
    </source>
</evidence>
<dbReference type="Proteomes" id="UP000184267">
    <property type="component" value="Unassembled WGS sequence"/>
</dbReference>